<feature type="transmembrane region" description="Helical" evidence="1">
    <location>
        <begin position="151"/>
        <end position="168"/>
    </location>
</feature>
<gene>
    <name evidence="2" type="ORF">BC6307_06740</name>
</gene>
<keyword evidence="3" id="KW-1185">Reference proteome</keyword>
<dbReference type="AlphaFoldDB" id="A0A223KNM4"/>
<accession>A0A223KNM4</accession>
<dbReference type="KEGG" id="bcoh:BC6307_06740"/>
<feature type="transmembrane region" description="Helical" evidence="1">
    <location>
        <begin position="94"/>
        <end position="115"/>
    </location>
</feature>
<name>A0A223KNM4_9BACI</name>
<dbReference type="Proteomes" id="UP000215224">
    <property type="component" value="Chromosome"/>
</dbReference>
<keyword evidence="1" id="KW-0472">Membrane</keyword>
<evidence type="ECO:0000313" key="2">
    <source>
        <dbReference type="EMBL" id="AST90997.1"/>
    </source>
</evidence>
<evidence type="ECO:0000313" key="3">
    <source>
        <dbReference type="Proteomes" id="UP000215224"/>
    </source>
</evidence>
<keyword evidence="1" id="KW-0812">Transmembrane</keyword>
<reference evidence="2 3" key="1">
    <citation type="submission" date="2016-12" db="EMBL/GenBank/DDBJ databases">
        <title>The whole genome sequencing and assembly of Bacillus cohnii DSM 6307T strain.</title>
        <authorList>
            <person name="Lee Y.-J."/>
            <person name="Yi H."/>
            <person name="Bahn Y.-S."/>
            <person name="Kim J.F."/>
            <person name="Lee D.-W."/>
        </authorList>
    </citation>
    <scope>NUCLEOTIDE SEQUENCE [LARGE SCALE GENOMIC DNA]</scope>
    <source>
        <strain evidence="2 3">DSM 6307</strain>
    </source>
</reference>
<protein>
    <submittedName>
        <fullName evidence="2">Uncharacterized protein</fullName>
    </submittedName>
</protein>
<proteinExistence type="predicted"/>
<organism evidence="2 3">
    <name type="scientific">Sutcliffiella cohnii</name>
    <dbReference type="NCBI Taxonomy" id="33932"/>
    <lineage>
        <taxon>Bacteria</taxon>
        <taxon>Bacillati</taxon>
        <taxon>Bacillota</taxon>
        <taxon>Bacilli</taxon>
        <taxon>Bacillales</taxon>
        <taxon>Bacillaceae</taxon>
        <taxon>Sutcliffiella</taxon>
    </lineage>
</organism>
<evidence type="ECO:0000256" key="1">
    <source>
        <dbReference type="SAM" id="Phobius"/>
    </source>
</evidence>
<dbReference type="EMBL" id="CP018866">
    <property type="protein sequence ID" value="AST90997.1"/>
    <property type="molecule type" value="Genomic_DNA"/>
</dbReference>
<keyword evidence="1" id="KW-1133">Transmembrane helix</keyword>
<feature type="transmembrane region" description="Helical" evidence="1">
    <location>
        <begin position="64"/>
        <end position="88"/>
    </location>
</feature>
<sequence>MKKRRNKRNQHFALVVGIILISFFNKSIRDIPKYYKSLLYVSSFNLIYYYLCKRHLVWEFIPTGVNWLIIRIAHVIIVTPLLVVIFLSKMPVTFFKKCIHLLRSVFIATVVEFFAHKKQLILYAHGWNIYWSSLLYGKMFMYSYLFTRKPLTTLFLSLCSTVFLIFKFKVPLKRKHISEYFKPFTDLYYHTFIEDLFSRKRRKIL</sequence>
<feature type="transmembrane region" description="Helical" evidence="1">
    <location>
        <begin position="12"/>
        <end position="28"/>
    </location>
</feature>